<dbReference type="EMBL" id="KI546166">
    <property type="protein sequence ID" value="EST42235.1"/>
    <property type="molecule type" value="Genomic_DNA"/>
</dbReference>
<proteinExistence type="predicted"/>
<dbReference type="AlphaFoldDB" id="V6LCM7"/>
<dbReference type="EMBL" id="AUWU02000003">
    <property type="protein sequence ID" value="KAH0574656.1"/>
    <property type="molecule type" value="Genomic_DNA"/>
</dbReference>
<feature type="transmembrane region" description="Helical" evidence="1">
    <location>
        <begin position="113"/>
        <end position="133"/>
    </location>
</feature>
<evidence type="ECO:0000313" key="4">
    <source>
        <dbReference type="Proteomes" id="UP000018208"/>
    </source>
</evidence>
<keyword evidence="1" id="KW-0472">Membrane</keyword>
<accession>V6LCM7</accession>
<keyword evidence="4" id="KW-1185">Reference proteome</keyword>
<reference evidence="3" key="2">
    <citation type="submission" date="2020-12" db="EMBL/GenBank/DDBJ databases">
        <title>New Spironucleus salmonicida genome in near-complete chromosomes.</title>
        <authorList>
            <person name="Xu F."/>
            <person name="Kurt Z."/>
            <person name="Jimenez-Gonzalez A."/>
            <person name="Astvaldsson A."/>
            <person name="Andersson J.O."/>
            <person name="Svard S.G."/>
        </authorList>
    </citation>
    <scope>NUCLEOTIDE SEQUENCE</scope>
    <source>
        <strain evidence="3">ATCC 50377</strain>
    </source>
</reference>
<organism evidence="2">
    <name type="scientific">Spironucleus salmonicida</name>
    <dbReference type="NCBI Taxonomy" id="348837"/>
    <lineage>
        <taxon>Eukaryota</taxon>
        <taxon>Metamonada</taxon>
        <taxon>Diplomonadida</taxon>
        <taxon>Hexamitidae</taxon>
        <taxon>Hexamitinae</taxon>
        <taxon>Spironucleus</taxon>
    </lineage>
</organism>
<evidence type="ECO:0000256" key="1">
    <source>
        <dbReference type="SAM" id="Phobius"/>
    </source>
</evidence>
<evidence type="ECO:0000313" key="3">
    <source>
        <dbReference type="EMBL" id="KAH0574656.1"/>
    </source>
</evidence>
<sequence length="177" mass="20139">MKYISLNDELLGIIQIKCQNLPPSKFKQNIVIYTSQQATRIPIDILEKLNIDYTNFIKSNKDVIVDDGVMPQGTDDALKLMKNMIYSQSLGEISEKYEPGTFQIKKQEKIIPVHFSILDVCLTTFTLSCFGWFTSISRQKSPTYTATATVVCGFLGLIIDTILWFIKGNKINLQMKK</sequence>
<feature type="transmembrane region" description="Helical" evidence="1">
    <location>
        <begin position="145"/>
        <end position="166"/>
    </location>
</feature>
<reference evidence="2 3" key="1">
    <citation type="journal article" date="2014" name="PLoS Genet.">
        <title>The Genome of Spironucleus salmonicida Highlights a Fish Pathogen Adapted to Fluctuating Environments.</title>
        <authorList>
            <person name="Xu F."/>
            <person name="Jerlstrom-Hultqvist J."/>
            <person name="Einarsson E."/>
            <person name="Astvaldsson A."/>
            <person name="Svard S.G."/>
            <person name="Andersson J.O."/>
        </authorList>
    </citation>
    <scope>NUCLEOTIDE SEQUENCE</scope>
    <source>
        <strain evidence="3">ATCC 50377</strain>
    </source>
</reference>
<keyword evidence="1" id="KW-1133">Transmembrane helix</keyword>
<name>V6LCM7_9EUKA</name>
<evidence type="ECO:0000313" key="2">
    <source>
        <dbReference type="EMBL" id="EST42235.1"/>
    </source>
</evidence>
<protein>
    <submittedName>
        <fullName evidence="2">Transmembrane domain-containing protein</fullName>
    </submittedName>
</protein>
<gene>
    <name evidence="2" type="ORF">SS50377_18537</name>
    <name evidence="3" type="ORF">SS50377_22271</name>
</gene>
<keyword evidence="1 2" id="KW-0812">Transmembrane</keyword>
<dbReference type="Proteomes" id="UP000018208">
    <property type="component" value="Unassembled WGS sequence"/>
</dbReference>
<dbReference type="VEuPathDB" id="GiardiaDB:SS50377_22271"/>